<organism evidence="1 2">
    <name type="scientific">Deinococcus koreensis</name>
    <dbReference type="NCBI Taxonomy" id="2054903"/>
    <lineage>
        <taxon>Bacteria</taxon>
        <taxon>Thermotogati</taxon>
        <taxon>Deinococcota</taxon>
        <taxon>Deinococci</taxon>
        <taxon>Deinococcales</taxon>
        <taxon>Deinococcaceae</taxon>
        <taxon>Deinococcus</taxon>
    </lineage>
</organism>
<evidence type="ECO:0000313" key="1">
    <source>
        <dbReference type="EMBL" id="PNY79384.1"/>
    </source>
</evidence>
<protein>
    <submittedName>
        <fullName evidence="1">Uncharacterized protein</fullName>
    </submittedName>
</protein>
<dbReference type="InterPro" id="IPR011008">
    <property type="entry name" value="Dimeric_a/b-barrel"/>
</dbReference>
<evidence type="ECO:0000313" key="2">
    <source>
        <dbReference type="Proteomes" id="UP000236379"/>
    </source>
</evidence>
<comment type="caution">
    <text evidence="1">The sequence shown here is derived from an EMBL/GenBank/DDBJ whole genome shotgun (WGS) entry which is preliminary data.</text>
</comment>
<sequence>MNLPHIVAGLEAVTGRGATECWRPSQRLRFVDDAAMQAHGQSGHYRVFSASFETWLAGPPHVVRSRNLDVGE</sequence>
<keyword evidence="2" id="KW-1185">Reference proteome</keyword>
<dbReference type="Proteomes" id="UP000236379">
    <property type="component" value="Unassembled WGS sequence"/>
</dbReference>
<proteinExistence type="predicted"/>
<dbReference type="EMBL" id="PPPD01000004">
    <property type="protein sequence ID" value="PNY79384.1"/>
    <property type="molecule type" value="Genomic_DNA"/>
</dbReference>
<reference evidence="1 2" key="1">
    <citation type="submission" date="2018-01" db="EMBL/GenBank/DDBJ databases">
        <title>Deinococcus koreensis sp. nov., a radiation-resistant bacterium isolated from river water.</title>
        <authorList>
            <person name="Choi A."/>
        </authorList>
    </citation>
    <scope>NUCLEOTIDE SEQUENCE [LARGE SCALE GENOMIC DNA]</scope>
    <source>
        <strain evidence="1 2">SJW1-2</strain>
    </source>
</reference>
<dbReference type="Gene3D" id="3.30.70.100">
    <property type="match status" value="1"/>
</dbReference>
<dbReference type="SUPFAM" id="SSF54909">
    <property type="entry name" value="Dimeric alpha+beta barrel"/>
    <property type="match status" value="1"/>
</dbReference>
<gene>
    <name evidence="1" type="ORF">CVO96_19880</name>
</gene>
<dbReference type="AlphaFoldDB" id="A0A2K3US83"/>
<accession>A0A2K3US83</accession>
<name>A0A2K3US83_9DEIO</name>